<protein>
    <submittedName>
        <fullName evidence="3">Peptidase M28</fullName>
    </submittedName>
</protein>
<evidence type="ECO:0000256" key="1">
    <source>
        <dbReference type="SAM" id="SignalP"/>
    </source>
</evidence>
<dbReference type="STRING" id="1379910.TH63_19120"/>
<feature type="domain" description="Peptidase M28" evidence="2">
    <location>
        <begin position="324"/>
        <end position="535"/>
    </location>
</feature>
<dbReference type="GO" id="GO:0008235">
    <property type="term" value="F:metalloexopeptidase activity"/>
    <property type="evidence" value="ECO:0007669"/>
    <property type="project" value="InterPro"/>
</dbReference>
<dbReference type="KEGG" id="ruf:TH63_19120"/>
<keyword evidence="4" id="KW-1185">Reference proteome</keyword>
<dbReference type="PATRIC" id="fig|1379910.4.peg.4166"/>
<dbReference type="InterPro" id="IPR045175">
    <property type="entry name" value="M28_fam"/>
</dbReference>
<dbReference type="Gene3D" id="3.40.630.10">
    <property type="entry name" value="Zn peptidases"/>
    <property type="match status" value="2"/>
</dbReference>
<organism evidence="3 4">
    <name type="scientific">Rufibacter radiotolerans</name>
    <dbReference type="NCBI Taxonomy" id="1379910"/>
    <lineage>
        <taxon>Bacteria</taxon>
        <taxon>Pseudomonadati</taxon>
        <taxon>Bacteroidota</taxon>
        <taxon>Cytophagia</taxon>
        <taxon>Cytophagales</taxon>
        <taxon>Hymenobacteraceae</taxon>
        <taxon>Rufibacter</taxon>
    </lineage>
</organism>
<dbReference type="OrthoDB" id="844214at2"/>
<dbReference type="SUPFAM" id="SSF52025">
    <property type="entry name" value="PA domain"/>
    <property type="match status" value="1"/>
</dbReference>
<accession>A0A0H4VR44</accession>
<dbReference type="EMBL" id="CP010777">
    <property type="protein sequence ID" value="AKQ47838.1"/>
    <property type="molecule type" value="Genomic_DNA"/>
</dbReference>
<dbReference type="PROSITE" id="PS51257">
    <property type="entry name" value="PROKAR_LIPOPROTEIN"/>
    <property type="match status" value="1"/>
</dbReference>
<evidence type="ECO:0000259" key="2">
    <source>
        <dbReference type="Pfam" id="PF04389"/>
    </source>
</evidence>
<proteinExistence type="predicted"/>
<dbReference type="Gene3D" id="3.50.30.30">
    <property type="match status" value="1"/>
</dbReference>
<evidence type="ECO:0000313" key="4">
    <source>
        <dbReference type="Proteomes" id="UP000036458"/>
    </source>
</evidence>
<dbReference type="InterPro" id="IPR007484">
    <property type="entry name" value="Peptidase_M28"/>
</dbReference>
<gene>
    <name evidence="3" type="ORF">TH63_19120</name>
</gene>
<keyword evidence="1" id="KW-0732">Signal</keyword>
<dbReference type="PANTHER" id="PTHR12147">
    <property type="entry name" value="METALLOPEPTIDASE M28 FAMILY MEMBER"/>
    <property type="match status" value="1"/>
</dbReference>
<dbReference type="AlphaFoldDB" id="A0A0H4VR44"/>
<dbReference type="Proteomes" id="UP000036458">
    <property type="component" value="Chromosome"/>
</dbReference>
<dbReference type="SUPFAM" id="SSF53187">
    <property type="entry name" value="Zn-dependent exopeptidases"/>
    <property type="match status" value="1"/>
</dbReference>
<dbReference type="PANTHER" id="PTHR12147:SF26">
    <property type="entry name" value="PEPTIDASE M28 DOMAIN-CONTAINING PROTEIN"/>
    <property type="match status" value="1"/>
</dbReference>
<name>A0A0H4VR44_9BACT</name>
<dbReference type="GO" id="GO:0006508">
    <property type="term" value="P:proteolysis"/>
    <property type="evidence" value="ECO:0007669"/>
    <property type="project" value="InterPro"/>
</dbReference>
<reference evidence="3 4" key="1">
    <citation type="submission" date="2015-01" db="EMBL/GenBank/DDBJ databases">
        <title>Rufibacter sp./DG31D/ whole genome sequencing.</title>
        <authorList>
            <person name="Kim M.K."/>
            <person name="Srinivasan S."/>
            <person name="Lee J.-J."/>
        </authorList>
    </citation>
    <scope>NUCLEOTIDE SEQUENCE [LARGE SCALE GENOMIC DNA]</scope>
    <source>
        <strain evidence="3 4">DG31D</strain>
    </source>
</reference>
<evidence type="ECO:0000313" key="3">
    <source>
        <dbReference type="EMBL" id="AKQ47838.1"/>
    </source>
</evidence>
<dbReference type="RefSeq" id="WP_053093875.1">
    <property type="nucleotide sequence ID" value="NZ_CP010777.1"/>
</dbReference>
<feature type="signal peptide" evidence="1">
    <location>
        <begin position="1"/>
        <end position="21"/>
    </location>
</feature>
<sequence>MKKHLYTLGMAAAFLSACSSSQTPSASGSAGTSTSAMAKVAAAAGTMLADPTKYANTITAADLEKYLRVLASDSLEGRETGERGQKMAADYISKHFKANGLAGPVKTGVNPYYQTFDLEKSSWGDGHVTVGTKKFTMGKDFFVSGASPYQQEEAVQVVFGGYGIDDPKYSDYTNLDVAGKAVVVLSGEPKNAAGQYLISGTDKMSTWSQDIRTKAAAATKKGAKSVLVIMGSTEDEFKQLTSRYAGMLARPSIGFGATPTQPRAASFFISPAMAAALLNTKADQLPKYSASVAKAGKAVASPYKVATNVKIMTARNKQALPTENVLGYIEGTDLKDQLLVVSSHYDHEGIKNGVVYNGANDDGSGTMAVMELAQAFAEAKKNGHGPRRSILFLTVTGEEKGLLGSEYYTDHPVFPLENTVADLNIDMIGRNDKQHEGTFDYIYVIGSDKLSSELHAISENANKTYTNLDLDYTFNDPNDPNRFYYRSDHYNFAKHNIPIAFYFNGVHEDYHQPTDDVDKINFQAAEKVARLVFYTAWDLANRTERIKVDSNKK</sequence>
<dbReference type="InterPro" id="IPR046450">
    <property type="entry name" value="PA_dom_sf"/>
</dbReference>
<feature type="chain" id="PRO_5005211090" evidence="1">
    <location>
        <begin position="22"/>
        <end position="553"/>
    </location>
</feature>
<dbReference type="Pfam" id="PF04389">
    <property type="entry name" value="Peptidase_M28"/>
    <property type="match status" value="1"/>
</dbReference>